<dbReference type="GO" id="GO:0005829">
    <property type="term" value="C:cytosol"/>
    <property type="evidence" value="ECO:0007669"/>
    <property type="project" value="TreeGrafter"/>
</dbReference>
<dbReference type="Pfam" id="PF02204">
    <property type="entry name" value="VPS9"/>
    <property type="match status" value="1"/>
</dbReference>
<dbReference type="Pfam" id="PF18151">
    <property type="entry name" value="DUF5601"/>
    <property type="match status" value="1"/>
</dbReference>
<keyword evidence="3" id="KW-0343">GTPase activation</keyword>
<keyword evidence="6" id="KW-0472">Membrane</keyword>
<dbReference type="PANTHER" id="PTHR23101:SF25">
    <property type="entry name" value="GTPASE-ACTIVATING PROTEIN AND VPS9 DOMAIN-CONTAINING PROTEIN 1"/>
    <property type="match status" value="1"/>
</dbReference>
<feature type="compositionally biased region" description="Basic and acidic residues" evidence="9">
    <location>
        <begin position="795"/>
        <end position="806"/>
    </location>
</feature>
<keyword evidence="5" id="KW-0344">Guanine-nucleotide releasing factor</keyword>
<dbReference type="InterPro" id="IPR037191">
    <property type="entry name" value="VPS9_dom_sf"/>
</dbReference>
<evidence type="ECO:0000256" key="6">
    <source>
        <dbReference type="ARBA" id="ARBA00023136"/>
    </source>
</evidence>
<evidence type="ECO:0000313" key="12">
    <source>
        <dbReference type="EMBL" id="RWS31171.1"/>
    </source>
</evidence>
<feature type="compositionally biased region" description="Basic and acidic residues" evidence="9">
    <location>
        <begin position="546"/>
        <end position="557"/>
    </location>
</feature>
<comment type="similarity">
    <text evidence="2">Belongs to the GAPVD1 family.</text>
</comment>
<comment type="function">
    <text evidence="7">Acts both as a GTPase-activating protein (GAP) and a guanine nucleotide exchange factor (GEF), and participates in endocytosis.</text>
</comment>
<dbReference type="SUPFAM" id="SSF48350">
    <property type="entry name" value="GTPase activation domain, GAP"/>
    <property type="match status" value="1"/>
</dbReference>
<feature type="region of interest" description="Disordered" evidence="9">
    <location>
        <begin position="538"/>
        <end position="692"/>
    </location>
</feature>
<feature type="compositionally biased region" description="Polar residues" evidence="9">
    <location>
        <begin position="1064"/>
        <end position="1079"/>
    </location>
</feature>
<dbReference type="Gene3D" id="1.10.246.120">
    <property type="match status" value="1"/>
</dbReference>
<dbReference type="GO" id="GO:0006897">
    <property type="term" value="P:endocytosis"/>
    <property type="evidence" value="ECO:0007669"/>
    <property type="project" value="UniProtKB-KW"/>
</dbReference>
<dbReference type="CDD" id="cd05129">
    <property type="entry name" value="RasGAP_RAP6"/>
    <property type="match status" value="1"/>
</dbReference>
<proteinExistence type="inferred from homology"/>
<dbReference type="PROSITE" id="PS50018">
    <property type="entry name" value="RAS_GTPASE_ACTIV_2"/>
    <property type="match status" value="1"/>
</dbReference>
<feature type="compositionally biased region" description="Basic and acidic residues" evidence="9">
    <location>
        <begin position="571"/>
        <end position="580"/>
    </location>
</feature>
<dbReference type="InterPro" id="IPR041545">
    <property type="entry name" value="DUF5601"/>
</dbReference>
<dbReference type="GO" id="GO:0005085">
    <property type="term" value="F:guanyl-nucleotide exchange factor activity"/>
    <property type="evidence" value="ECO:0007669"/>
    <property type="project" value="UniProtKB-KW"/>
</dbReference>
<feature type="region of interest" description="Disordered" evidence="9">
    <location>
        <begin position="790"/>
        <end position="818"/>
    </location>
</feature>
<comment type="caution">
    <text evidence="12">The sequence shown here is derived from an EMBL/GenBank/DDBJ whole genome shotgun (WGS) entry which is preliminary data.</text>
</comment>
<protein>
    <recommendedName>
        <fullName evidence="8">Receptor-mediated endocytosis protein 6 homolog</fullName>
    </recommendedName>
</protein>
<dbReference type="SMART" id="SM00167">
    <property type="entry name" value="VPS9"/>
    <property type="match status" value="1"/>
</dbReference>
<feature type="domain" description="Ras-GAP" evidence="10">
    <location>
        <begin position="141"/>
        <end position="349"/>
    </location>
</feature>
<dbReference type="Pfam" id="PF00616">
    <property type="entry name" value="RasGAP"/>
    <property type="match status" value="1"/>
</dbReference>
<evidence type="ECO:0000256" key="7">
    <source>
        <dbReference type="ARBA" id="ARBA00053914"/>
    </source>
</evidence>
<feature type="region of interest" description="Disordered" evidence="9">
    <location>
        <begin position="843"/>
        <end position="885"/>
    </location>
</feature>
<organism evidence="12 13">
    <name type="scientific">Leptotrombidium deliense</name>
    <dbReference type="NCBI Taxonomy" id="299467"/>
    <lineage>
        <taxon>Eukaryota</taxon>
        <taxon>Metazoa</taxon>
        <taxon>Ecdysozoa</taxon>
        <taxon>Arthropoda</taxon>
        <taxon>Chelicerata</taxon>
        <taxon>Arachnida</taxon>
        <taxon>Acari</taxon>
        <taxon>Acariformes</taxon>
        <taxon>Trombidiformes</taxon>
        <taxon>Prostigmata</taxon>
        <taxon>Anystina</taxon>
        <taxon>Parasitengona</taxon>
        <taxon>Trombiculoidea</taxon>
        <taxon>Trombiculidae</taxon>
        <taxon>Leptotrombidium</taxon>
    </lineage>
</organism>
<dbReference type="VEuPathDB" id="VectorBase:LDEU000867"/>
<evidence type="ECO:0000259" key="11">
    <source>
        <dbReference type="PROSITE" id="PS51205"/>
    </source>
</evidence>
<dbReference type="OrthoDB" id="10264848at2759"/>
<evidence type="ECO:0000256" key="2">
    <source>
        <dbReference type="ARBA" id="ARBA00008489"/>
    </source>
</evidence>
<comment type="subcellular location">
    <subcellularLocation>
        <location evidence="1">Membrane</location>
        <topology evidence="1">Peripheral membrane protein</topology>
    </subcellularLocation>
</comment>
<evidence type="ECO:0000256" key="5">
    <source>
        <dbReference type="ARBA" id="ARBA00022658"/>
    </source>
</evidence>
<dbReference type="Gene3D" id="1.20.1050.80">
    <property type="entry name" value="VPS9 domain"/>
    <property type="match status" value="1"/>
</dbReference>
<dbReference type="SUPFAM" id="SSF109993">
    <property type="entry name" value="VPS9 domain"/>
    <property type="match status" value="1"/>
</dbReference>
<feature type="region of interest" description="Disordered" evidence="9">
    <location>
        <begin position="1115"/>
        <end position="1136"/>
    </location>
</feature>
<dbReference type="PANTHER" id="PTHR23101">
    <property type="entry name" value="RAB GDP/GTP EXCHANGE FACTOR"/>
    <property type="match status" value="1"/>
</dbReference>
<feature type="region of interest" description="Disordered" evidence="9">
    <location>
        <begin position="1055"/>
        <end position="1095"/>
    </location>
</feature>
<feature type="compositionally biased region" description="Basic and acidic residues" evidence="9">
    <location>
        <begin position="664"/>
        <end position="673"/>
    </location>
</feature>
<dbReference type="GO" id="GO:0031267">
    <property type="term" value="F:small GTPase binding"/>
    <property type="evidence" value="ECO:0007669"/>
    <property type="project" value="TreeGrafter"/>
</dbReference>
<dbReference type="STRING" id="299467.A0A443SUG7"/>
<evidence type="ECO:0000259" key="10">
    <source>
        <dbReference type="PROSITE" id="PS50018"/>
    </source>
</evidence>
<dbReference type="GO" id="GO:0005096">
    <property type="term" value="F:GTPase activator activity"/>
    <property type="evidence" value="ECO:0007669"/>
    <property type="project" value="UniProtKB-KW"/>
</dbReference>
<feature type="compositionally biased region" description="Polar residues" evidence="9">
    <location>
        <begin position="622"/>
        <end position="646"/>
    </location>
</feature>
<dbReference type="InterPro" id="IPR001936">
    <property type="entry name" value="RasGAP_dom"/>
</dbReference>
<evidence type="ECO:0000256" key="1">
    <source>
        <dbReference type="ARBA" id="ARBA00004170"/>
    </source>
</evidence>
<reference evidence="12 13" key="1">
    <citation type="journal article" date="2018" name="Gigascience">
        <title>Genomes of trombidid mites reveal novel predicted allergens and laterally-transferred genes associated with secondary metabolism.</title>
        <authorList>
            <person name="Dong X."/>
            <person name="Chaisiri K."/>
            <person name="Xia D."/>
            <person name="Armstrong S.D."/>
            <person name="Fang Y."/>
            <person name="Donnelly M.J."/>
            <person name="Kadowaki T."/>
            <person name="McGarry J.W."/>
            <person name="Darby A.C."/>
            <person name="Makepeace B.L."/>
        </authorList>
    </citation>
    <scope>NUCLEOTIDE SEQUENCE [LARGE SCALE GENOMIC DNA]</scope>
    <source>
        <strain evidence="12">UoL-UT</strain>
    </source>
</reference>
<dbReference type="GO" id="GO:0016020">
    <property type="term" value="C:membrane"/>
    <property type="evidence" value="ECO:0007669"/>
    <property type="project" value="UniProtKB-SubCell"/>
</dbReference>
<feature type="compositionally biased region" description="Basic and acidic residues" evidence="9">
    <location>
        <begin position="864"/>
        <end position="876"/>
    </location>
</feature>
<dbReference type="FunFam" id="1.20.1050.80:FF:000001">
    <property type="entry name" value="GTPase-activating protein and VPS9 domain-containing protein 1 isoform X1"/>
    <property type="match status" value="1"/>
</dbReference>
<dbReference type="PROSITE" id="PS51205">
    <property type="entry name" value="VPS9"/>
    <property type="match status" value="1"/>
</dbReference>
<evidence type="ECO:0000256" key="9">
    <source>
        <dbReference type="SAM" id="MobiDB-lite"/>
    </source>
</evidence>
<keyword evidence="13" id="KW-1185">Reference proteome</keyword>
<feature type="domain" description="VPS9" evidence="11">
    <location>
        <begin position="1403"/>
        <end position="1540"/>
    </location>
</feature>
<accession>A0A443SUG7</accession>
<dbReference type="GO" id="GO:0030139">
    <property type="term" value="C:endocytic vesicle"/>
    <property type="evidence" value="ECO:0007669"/>
    <property type="project" value="TreeGrafter"/>
</dbReference>
<dbReference type="InterPro" id="IPR045046">
    <property type="entry name" value="Vps9-like"/>
</dbReference>
<sequence>MDIVELANHLRLENLFITAEKKQIQKLNEKVLTLSERLFHFAWIIRKQRTNFEKVVFSQKDANPGNCCFIASALENATFIDSYKKLSSFDTYFSDLMSKLRKNPKLVAQCLIEGENNSLEVTSNIIPILMSSLYCDCLLQEDKTLVLHLMRELLIHQLTGCDNPRRVLRQGTCAFSRVYKIFSECLTSAKLFLTVALREAVINLLIEDDLYLDIDPQRAVQRFSREERLRHFGQEKSPSYNDNLLQFRMWTIKKLSSLVLKFIDGIQSNIHCFPESLCWLVKQMYSALKPTATVDEREIWFICADFVFGNFICHAIVNPELYGIVDINVNNISRFNLMQVAQIIQALVLSKYEETDPKLDYLYSNFPKDCLSSVLDFLLVDCVNELSTSNSRIMQEVTRTCSLITEGDLHYLMKFLYDISNSCKNNDTRKSICDLLSNISESAVDKLLSDALLIQDSEEVMYYDSRTKKSILTRVARRAKGESNQDANASPGLSVNLQNKELQKFDKIEVLVIPLNQFGDFQSPGMLSEEKVLKIEQQKRHTKVRMNLDTENNRVNDETESVLSSSIVGENVEKKPRFSQDQESVGTSDNLEAVSEAASNHSVASSLDLENENENDNLSDMVSANVSSGRGTPNVSGRETPTSQSSHSDDGNDNTAVNNANDSRQNRVQRESCDTLNAIPVEQPNRANNRDDIEGKFGKFDCKPCAAADETKSLLSDTWSTDVLASDSEALEQSDTNTLQHNVALNFLGAQGFQGNTFDASETASQSDAWSTDVLTSDTERLQEFDLDETGSVTRSDDSNMTRSEVDADDSVTGGAVGGENSVMQNFIYFDEDYSKDGTIKHNSVHKRSKGQETDNLKLAPEQNSERVKSPTDSERQSFNSVSSANSASYLSANMQTLGRISFDVRRLPFSDEDPVSLILPYLRDKTPSEDHGSLRNHRSSISELLAIDFSANNQNGCRPISNDSSAENLNLIEFEREISVFDSNQNQDEKRPKPDLLTGGSQQNLQVPDARISFASASSGSTIDSVVDVESLEVDTSKSKDALKSHNVEITRESFMSTGAIPKTTTANRHSRSNNLQNGEDDGHRSGRKGGFFKIPNLKTTFKDKIKSFKDKKFHSSGDASVNTEPSPVKSRDETTDEILEKYRERKDPQVNRCVVTTSNFNENVTVAVGDEDESVAFENTKRILRHVLSTVDVEMLPLTPNNIVTLDMESFHHCHRQNTELMKFLKALLAEAKYMHNSAQIVAIQEAIRFVDTFDEKSSQKLFWSLREDYQRRSPYIAYLIRCRQGLLSTIAQFDNILEHLLREKEICNYNLIAACCKLFLERKERVFHLFEKKFQKLTVSDEKAQLVEKFLLYLYNSMDSDTIWQVASEEQLEYAKAILERNVMSQIYVYAIYPNGDGDVLRDQVLFKHMESLAKYLSPDHKDLRIPKAYHSQCPWPVAQEQILTINVFKTPRDKVQCVVRCCTIIMNLLSLVNEKSVPAADDLIPVLVYVLIKANPVALLSNVQYVNSFYGKLLEGEENYWWTQFCSAVEFIKTMF</sequence>
<feature type="compositionally biased region" description="Polar residues" evidence="9">
    <location>
        <begin position="653"/>
        <end position="663"/>
    </location>
</feature>
<dbReference type="EMBL" id="NCKV01000252">
    <property type="protein sequence ID" value="RWS31171.1"/>
    <property type="molecule type" value="Genomic_DNA"/>
</dbReference>
<evidence type="ECO:0000256" key="4">
    <source>
        <dbReference type="ARBA" id="ARBA00022583"/>
    </source>
</evidence>
<evidence type="ECO:0000256" key="8">
    <source>
        <dbReference type="ARBA" id="ARBA00068997"/>
    </source>
</evidence>
<dbReference type="Gene3D" id="1.10.506.10">
    <property type="entry name" value="GTPase Activation - p120gap, domain 1"/>
    <property type="match status" value="1"/>
</dbReference>
<name>A0A443SUG7_9ACAR</name>
<gene>
    <name evidence="12" type="ORF">B4U80_09992</name>
</gene>
<dbReference type="InterPro" id="IPR008936">
    <property type="entry name" value="Rho_GTPase_activation_prot"/>
</dbReference>
<feature type="region of interest" description="Disordered" evidence="9">
    <location>
        <begin position="982"/>
        <end position="1003"/>
    </location>
</feature>
<keyword evidence="4" id="KW-0254">Endocytosis</keyword>
<feature type="compositionally biased region" description="Polar residues" evidence="9">
    <location>
        <begin position="581"/>
        <end position="590"/>
    </location>
</feature>
<dbReference type="InterPro" id="IPR003123">
    <property type="entry name" value="VPS9"/>
</dbReference>
<dbReference type="Proteomes" id="UP000288716">
    <property type="component" value="Unassembled WGS sequence"/>
</dbReference>
<evidence type="ECO:0000313" key="13">
    <source>
        <dbReference type="Proteomes" id="UP000288716"/>
    </source>
</evidence>
<dbReference type="GO" id="GO:0051049">
    <property type="term" value="P:regulation of transport"/>
    <property type="evidence" value="ECO:0007669"/>
    <property type="project" value="UniProtKB-ARBA"/>
</dbReference>
<evidence type="ECO:0000256" key="3">
    <source>
        <dbReference type="ARBA" id="ARBA00022468"/>
    </source>
</evidence>